<dbReference type="PROSITE" id="PS50082">
    <property type="entry name" value="WD_REPEATS_2"/>
    <property type="match status" value="1"/>
</dbReference>
<organism evidence="9 10">
    <name type="scientific">Tetraparma gracilis</name>
    <dbReference type="NCBI Taxonomy" id="2962635"/>
    <lineage>
        <taxon>Eukaryota</taxon>
        <taxon>Sar</taxon>
        <taxon>Stramenopiles</taxon>
        <taxon>Ochrophyta</taxon>
        <taxon>Bolidophyceae</taxon>
        <taxon>Parmales</taxon>
        <taxon>Triparmaceae</taxon>
        <taxon>Tetraparma</taxon>
    </lineage>
</organism>
<dbReference type="SUPFAM" id="SSF50978">
    <property type="entry name" value="WD40 repeat-like"/>
    <property type="match status" value="1"/>
</dbReference>
<accession>A0ABQ6MFD8</accession>
<comment type="similarity">
    <text evidence="6">Belongs to the WD repeat UTP18 family.</text>
</comment>
<reference evidence="9 10" key="1">
    <citation type="journal article" date="2023" name="Commun. Biol.">
        <title>Genome analysis of Parmales, the sister group of diatoms, reveals the evolutionary specialization of diatoms from phago-mixotrophs to photoautotrophs.</title>
        <authorList>
            <person name="Ban H."/>
            <person name="Sato S."/>
            <person name="Yoshikawa S."/>
            <person name="Yamada K."/>
            <person name="Nakamura Y."/>
            <person name="Ichinomiya M."/>
            <person name="Sato N."/>
            <person name="Blanc-Mathieu R."/>
            <person name="Endo H."/>
            <person name="Kuwata A."/>
            <person name="Ogata H."/>
        </authorList>
    </citation>
    <scope>NUCLEOTIDE SEQUENCE [LARGE SCALE GENOMIC DNA]</scope>
</reference>
<feature type="region of interest" description="Disordered" evidence="8">
    <location>
        <begin position="1"/>
        <end position="148"/>
    </location>
</feature>
<dbReference type="InterPro" id="IPR036322">
    <property type="entry name" value="WD40_repeat_dom_sf"/>
</dbReference>
<feature type="repeat" description="WD" evidence="7">
    <location>
        <begin position="326"/>
        <end position="358"/>
    </location>
</feature>
<dbReference type="PANTHER" id="PTHR18359:SF0">
    <property type="entry name" value="U3 SMALL NUCLEOLAR RNA-ASSOCIATED PROTEIN 18 HOMOLOG"/>
    <property type="match status" value="1"/>
</dbReference>
<dbReference type="Proteomes" id="UP001165060">
    <property type="component" value="Unassembled WGS sequence"/>
</dbReference>
<evidence type="ECO:0000256" key="7">
    <source>
        <dbReference type="PROSITE-ProRule" id="PRU00221"/>
    </source>
</evidence>
<feature type="compositionally biased region" description="Gly residues" evidence="8">
    <location>
        <begin position="137"/>
        <end position="148"/>
    </location>
</feature>
<evidence type="ECO:0000256" key="8">
    <source>
        <dbReference type="SAM" id="MobiDB-lite"/>
    </source>
</evidence>
<dbReference type="InterPro" id="IPR001680">
    <property type="entry name" value="WD40_rpt"/>
</dbReference>
<protein>
    <submittedName>
        <fullName evidence="9">Uncharacterized protein</fullName>
    </submittedName>
</protein>
<feature type="compositionally biased region" description="Basic and acidic residues" evidence="8">
    <location>
        <begin position="85"/>
        <end position="103"/>
    </location>
</feature>
<dbReference type="InterPro" id="IPR015943">
    <property type="entry name" value="WD40/YVTN_repeat-like_dom_sf"/>
</dbReference>
<keyword evidence="5" id="KW-0539">Nucleus</keyword>
<dbReference type="Pfam" id="PF00400">
    <property type="entry name" value="WD40"/>
    <property type="match status" value="1"/>
</dbReference>
<dbReference type="InterPro" id="IPR045161">
    <property type="entry name" value="Utp18"/>
</dbReference>
<evidence type="ECO:0000256" key="4">
    <source>
        <dbReference type="ARBA" id="ARBA00022737"/>
    </source>
</evidence>
<dbReference type="EMBL" id="BRYB01002782">
    <property type="protein sequence ID" value="GMI25355.1"/>
    <property type="molecule type" value="Genomic_DNA"/>
</dbReference>
<feature type="compositionally biased region" description="Acidic residues" evidence="8">
    <location>
        <begin position="21"/>
        <end position="31"/>
    </location>
</feature>
<sequence length="496" mass="51992">MEASLASSLFGAPAGSPAWADADEPEDEPAPDDQHDRRDPTSDGEEHAPADGKRAAPPPAWLDDDEGDLGEVSLVHTARLKKLRRSEAERGTTAGDYERRLGEFQRGQRGGQGWAKLPEEGGEGEDDKGYGSDGSAASGGGAAEGAGGAAAPASLRSLLASTAPLLAASSTLPPGSLAAVRCPDANQLDPSKSSCVPAFHPSGALCLTAGLDKTLRFFLVDGDRNAKVHGLHFPDLPIMQAVFTNGGGSVLLSGRRPFLYTYDVTAGAVEKIPKVLGRAEKSWEKLATSPDGSLVALVGRDGYVVLLSGRTFSWVAEYKMNGACRAVCFSPDSQSVYASGSDGDVYRWDVRSARGAASVWGNEGGGIVQSLACSDHFVAAGDESGVVNLYRHNDGWGGGGGKARAPHKAVMNLTTAVDNLQFNATGEMLCMSSSREADALRMVHLPSATVFQNWPTSKTPLGHVWGTDFSGKGGYVAVGNDKGKCLLYRLNHYKEV</sequence>
<evidence type="ECO:0000256" key="3">
    <source>
        <dbReference type="ARBA" id="ARBA00022574"/>
    </source>
</evidence>
<keyword evidence="10" id="KW-1185">Reference proteome</keyword>
<keyword evidence="2" id="KW-0698">rRNA processing</keyword>
<feature type="compositionally biased region" description="Basic and acidic residues" evidence="8">
    <location>
        <begin position="32"/>
        <end position="54"/>
    </location>
</feature>
<dbReference type="PANTHER" id="PTHR18359">
    <property type="entry name" value="WD-REPEAT PROTEIN-RELATED"/>
    <property type="match status" value="1"/>
</dbReference>
<dbReference type="SMART" id="SM00320">
    <property type="entry name" value="WD40"/>
    <property type="match status" value="5"/>
</dbReference>
<comment type="caution">
    <text evidence="9">The sequence shown here is derived from an EMBL/GenBank/DDBJ whole genome shotgun (WGS) entry which is preliminary data.</text>
</comment>
<evidence type="ECO:0000256" key="2">
    <source>
        <dbReference type="ARBA" id="ARBA00022552"/>
    </source>
</evidence>
<dbReference type="Gene3D" id="2.130.10.10">
    <property type="entry name" value="YVTN repeat-like/Quinoprotein amine dehydrogenase"/>
    <property type="match status" value="1"/>
</dbReference>
<keyword evidence="4" id="KW-0677">Repeat</keyword>
<comment type="subcellular location">
    <subcellularLocation>
        <location evidence="1">Nucleus</location>
        <location evidence="1">Nucleolus</location>
    </subcellularLocation>
</comment>
<keyword evidence="3 7" id="KW-0853">WD repeat</keyword>
<evidence type="ECO:0000256" key="6">
    <source>
        <dbReference type="ARBA" id="ARBA00025767"/>
    </source>
</evidence>
<gene>
    <name evidence="9" type="ORF">TeGR_g13161</name>
</gene>
<proteinExistence type="inferred from homology"/>
<evidence type="ECO:0000313" key="9">
    <source>
        <dbReference type="EMBL" id="GMI25355.1"/>
    </source>
</evidence>
<name>A0ABQ6MFD8_9STRA</name>
<evidence type="ECO:0000256" key="1">
    <source>
        <dbReference type="ARBA" id="ARBA00004604"/>
    </source>
</evidence>
<evidence type="ECO:0000256" key="5">
    <source>
        <dbReference type="ARBA" id="ARBA00023242"/>
    </source>
</evidence>
<evidence type="ECO:0000313" key="10">
    <source>
        <dbReference type="Proteomes" id="UP001165060"/>
    </source>
</evidence>